<reference evidence="1" key="1">
    <citation type="submission" date="2023-05" db="EMBL/GenBank/DDBJ databases">
        <authorList>
            <person name="Zhang X."/>
        </authorList>
    </citation>
    <scope>NUCLEOTIDE SEQUENCE</scope>
    <source>
        <strain evidence="1">BD1B2-1</strain>
    </source>
</reference>
<accession>A0AAE3UG25</accession>
<sequence>MRVCVLFGFILCSFYCWGQELELSGKIYGYDADKNNKLYYTTNGKSFNEKRFITYDSTRTYSLCLSGKEIKKKRSKTLDFSLTPDASPKASYSCIYKINLAEIKQSEDFKSQKLVRMKANVSLDANCLIVVDRKIKKDGIEQLSGIYKMSVGDTIFKFFFRGIKGQEVSLQKIVNSSVVNKAKGFWSYEPDKKILKIKLDEVFNPELDCYVDMELMKVYTFKWKEEAGGILVSDQGTLRR</sequence>
<dbReference type="RefSeq" id="WP_314511739.1">
    <property type="nucleotide sequence ID" value="NZ_JASJOU010000004.1"/>
</dbReference>
<dbReference type="EMBL" id="JASJOU010000004">
    <property type="protein sequence ID" value="MDJ1501977.1"/>
    <property type="molecule type" value="Genomic_DNA"/>
</dbReference>
<dbReference type="Proteomes" id="UP001232063">
    <property type="component" value="Unassembled WGS sequence"/>
</dbReference>
<comment type="caution">
    <text evidence="1">The sequence shown here is derived from an EMBL/GenBank/DDBJ whole genome shotgun (WGS) entry which is preliminary data.</text>
</comment>
<proteinExistence type="predicted"/>
<name>A0AAE3UG25_9BACT</name>
<gene>
    <name evidence="1" type="ORF">QNI22_15020</name>
</gene>
<organism evidence="1 2">
    <name type="scientific">Xanthocytophaga agilis</name>
    <dbReference type="NCBI Taxonomy" id="3048010"/>
    <lineage>
        <taxon>Bacteria</taxon>
        <taxon>Pseudomonadati</taxon>
        <taxon>Bacteroidota</taxon>
        <taxon>Cytophagia</taxon>
        <taxon>Cytophagales</taxon>
        <taxon>Rhodocytophagaceae</taxon>
        <taxon>Xanthocytophaga</taxon>
    </lineage>
</organism>
<keyword evidence="2" id="KW-1185">Reference proteome</keyword>
<dbReference type="AlphaFoldDB" id="A0AAE3UG25"/>
<evidence type="ECO:0000313" key="2">
    <source>
        <dbReference type="Proteomes" id="UP001232063"/>
    </source>
</evidence>
<protein>
    <submittedName>
        <fullName evidence="1">Uncharacterized protein</fullName>
    </submittedName>
</protein>
<evidence type="ECO:0000313" key="1">
    <source>
        <dbReference type="EMBL" id="MDJ1501977.1"/>
    </source>
</evidence>